<keyword evidence="2" id="KW-1003">Cell membrane</keyword>
<evidence type="ECO:0008006" key="9">
    <source>
        <dbReference type="Google" id="ProtNLM"/>
    </source>
</evidence>
<feature type="transmembrane region" description="Helical" evidence="6">
    <location>
        <begin position="75"/>
        <end position="93"/>
    </location>
</feature>
<comment type="caution">
    <text evidence="7">The sequence shown here is derived from an EMBL/GenBank/DDBJ whole genome shotgun (WGS) entry which is preliminary data.</text>
</comment>
<dbReference type="EMBL" id="ABIB01000001">
    <property type="protein sequence ID" value="EDP98430.1"/>
    <property type="molecule type" value="Genomic_DNA"/>
</dbReference>
<dbReference type="STRING" id="391587.KAOT1_14472"/>
<evidence type="ECO:0000256" key="2">
    <source>
        <dbReference type="ARBA" id="ARBA00022475"/>
    </source>
</evidence>
<feature type="transmembrane region" description="Helical" evidence="6">
    <location>
        <begin position="41"/>
        <end position="63"/>
    </location>
</feature>
<evidence type="ECO:0000256" key="1">
    <source>
        <dbReference type="ARBA" id="ARBA00004651"/>
    </source>
</evidence>
<sequence length="215" mass="23939">MTDLIILFFITFSAALLGVVPPGLINITAAKISTQKGKMNGIIFAIGASLVVLIQAMIAVMISKYLYHNQEVIDVLLKIALVIFGLLGIYFFIIARKKKGKRIRMVKVSKKGSFFKGVFLAMLNVLPIPYFAGLNALWRTSGLMEFTNTDIIVFILGAGFGTFAMLYMYVFYFNKSQSRSGKFSKSSDYILSILMLVLVIITLIRIFFGQEPVTT</sequence>
<keyword evidence="3 6" id="KW-0812">Transmembrane</keyword>
<dbReference type="RefSeq" id="WP_007095441.1">
    <property type="nucleotide sequence ID" value="NZ_CP142125.1"/>
</dbReference>
<protein>
    <recommendedName>
        <fullName evidence="9">Lysine exporter protein (LYSE/YGGA)</fullName>
    </recommendedName>
</protein>
<gene>
    <name evidence="7" type="ORF">KAOT1_14472</name>
</gene>
<feature type="transmembrane region" description="Helical" evidence="6">
    <location>
        <begin position="189"/>
        <end position="208"/>
    </location>
</feature>
<keyword evidence="4 6" id="KW-1133">Transmembrane helix</keyword>
<evidence type="ECO:0000256" key="5">
    <source>
        <dbReference type="ARBA" id="ARBA00023136"/>
    </source>
</evidence>
<evidence type="ECO:0000313" key="8">
    <source>
        <dbReference type="Proteomes" id="UP000002945"/>
    </source>
</evidence>
<dbReference type="AlphaFoldDB" id="A9DKY4"/>
<dbReference type="HOGENOM" id="CLU_113248_0_0_10"/>
<evidence type="ECO:0000256" key="6">
    <source>
        <dbReference type="SAM" id="Phobius"/>
    </source>
</evidence>
<dbReference type="Pfam" id="PF01810">
    <property type="entry name" value="LysE"/>
    <property type="match status" value="1"/>
</dbReference>
<name>A9DKY4_9FLAO</name>
<keyword evidence="5 6" id="KW-0472">Membrane</keyword>
<dbReference type="GO" id="GO:0005886">
    <property type="term" value="C:plasma membrane"/>
    <property type="evidence" value="ECO:0007669"/>
    <property type="project" value="UniProtKB-SubCell"/>
</dbReference>
<dbReference type="Proteomes" id="UP000002945">
    <property type="component" value="Unassembled WGS sequence"/>
</dbReference>
<evidence type="ECO:0000256" key="3">
    <source>
        <dbReference type="ARBA" id="ARBA00022692"/>
    </source>
</evidence>
<reference evidence="7 8" key="1">
    <citation type="journal article" date="2011" name="J. Bacteriol.">
        <title>Genome sequence of the algicidal bacterium Kordia algicida OT-1.</title>
        <authorList>
            <person name="Lee H.S."/>
            <person name="Kang S.G."/>
            <person name="Kwon K.K."/>
            <person name="Lee J.H."/>
            <person name="Kim S.J."/>
        </authorList>
    </citation>
    <scope>NUCLEOTIDE SEQUENCE [LARGE SCALE GENOMIC DNA]</scope>
    <source>
        <strain evidence="7 8">OT-1</strain>
    </source>
</reference>
<dbReference type="OrthoDB" id="1451945at2"/>
<evidence type="ECO:0000256" key="4">
    <source>
        <dbReference type="ARBA" id="ARBA00022989"/>
    </source>
</evidence>
<feature type="transmembrane region" description="Helical" evidence="6">
    <location>
        <begin position="114"/>
        <end position="131"/>
    </location>
</feature>
<organism evidence="7 8">
    <name type="scientific">Kordia algicida OT-1</name>
    <dbReference type="NCBI Taxonomy" id="391587"/>
    <lineage>
        <taxon>Bacteria</taxon>
        <taxon>Pseudomonadati</taxon>
        <taxon>Bacteroidota</taxon>
        <taxon>Flavobacteriia</taxon>
        <taxon>Flavobacteriales</taxon>
        <taxon>Flavobacteriaceae</taxon>
        <taxon>Kordia</taxon>
    </lineage>
</organism>
<feature type="transmembrane region" description="Helical" evidence="6">
    <location>
        <begin position="6"/>
        <end position="29"/>
    </location>
</feature>
<comment type="subcellular location">
    <subcellularLocation>
        <location evidence="1">Cell membrane</location>
        <topology evidence="1">Multi-pass membrane protein</topology>
    </subcellularLocation>
</comment>
<dbReference type="eggNOG" id="COG1280">
    <property type="taxonomic scope" value="Bacteria"/>
</dbReference>
<accession>A9DKY4</accession>
<evidence type="ECO:0000313" key="7">
    <source>
        <dbReference type="EMBL" id="EDP98430.1"/>
    </source>
</evidence>
<dbReference type="InterPro" id="IPR001123">
    <property type="entry name" value="LeuE-type"/>
</dbReference>
<feature type="transmembrane region" description="Helical" evidence="6">
    <location>
        <begin position="151"/>
        <end position="169"/>
    </location>
</feature>
<keyword evidence="8" id="KW-1185">Reference proteome</keyword>
<proteinExistence type="predicted"/>
<dbReference type="GO" id="GO:0006865">
    <property type="term" value="P:amino acid transport"/>
    <property type="evidence" value="ECO:0007669"/>
    <property type="project" value="InterPro"/>
</dbReference>